<name>A0ABM0JSA8_APLCA</name>
<dbReference type="GeneID" id="101862117"/>
<dbReference type="RefSeq" id="XP_005100375.1">
    <property type="nucleotide sequence ID" value="XM_005100318.2"/>
</dbReference>
<proteinExistence type="predicted"/>
<protein>
    <submittedName>
        <fullName evidence="3">Uncharacterized protein LOC101862117</fullName>
    </submittedName>
</protein>
<evidence type="ECO:0000256" key="1">
    <source>
        <dbReference type="SAM" id="MobiDB-lite"/>
    </source>
</evidence>
<organism evidence="2 3">
    <name type="scientific">Aplysia californica</name>
    <name type="common">California sea hare</name>
    <dbReference type="NCBI Taxonomy" id="6500"/>
    <lineage>
        <taxon>Eukaryota</taxon>
        <taxon>Metazoa</taxon>
        <taxon>Spiralia</taxon>
        <taxon>Lophotrochozoa</taxon>
        <taxon>Mollusca</taxon>
        <taxon>Gastropoda</taxon>
        <taxon>Heterobranchia</taxon>
        <taxon>Euthyneura</taxon>
        <taxon>Tectipleura</taxon>
        <taxon>Aplysiida</taxon>
        <taxon>Aplysioidea</taxon>
        <taxon>Aplysiidae</taxon>
        <taxon>Aplysia</taxon>
    </lineage>
</organism>
<feature type="region of interest" description="Disordered" evidence="1">
    <location>
        <begin position="200"/>
        <end position="230"/>
    </location>
</feature>
<reference evidence="3" key="1">
    <citation type="submission" date="2025-08" db="UniProtKB">
        <authorList>
            <consortium name="RefSeq"/>
        </authorList>
    </citation>
    <scope>IDENTIFICATION</scope>
</reference>
<feature type="compositionally biased region" description="Polar residues" evidence="1">
    <location>
        <begin position="201"/>
        <end position="226"/>
    </location>
</feature>
<gene>
    <name evidence="3" type="primary">LOC101862117</name>
</gene>
<feature type="region of interest" description="Disordered" evidence="1">
    <location>
        <begin position="149"/>
        <end position="182"/>
    </location>
</feature>
<accession>A0ABM0JSA8</accession>
<dbReference type="Proteomes" id="UP000694888">
    <property type="component" value="Unplaced"/>
</dbReference>
<evidence type="ECO:0000313" key="2">
    <source>
        <dbReference type="Proteomes" id="UP000694888"/>
    </source>
</evidence>
<keyword evidence="2" id="KW-1185">Reference proteome</keyword>
<evidence type="ECO:0000313" key="3">
    <source>
        <dbReference type="RefSeq" id="XP_005100375.1"/>
    </source>
</evidence>
<sequence length="281" mass="31708">MNKKSKGLAEIISAYNSKTFKPENFQEIPRLFGPSAAIDMNRLVCQHQQHVASAYMRRIRKDKMKQQDVYFRKLQNIPLTIRRMAVGPDYQDPYTSFKMRLPKLGVDNRIERPYSPRVNATDGKNYVSHNSLSPHINVLFKMNPAGAPLKGSTNTNNKFGKSPINPEGDLSFPNSPRKSKPKYLQSDLFPIRKRLSVDINAAQSQTSPRHSDVSVDNSPRCPTNSPRNHKAFWSFKVPNELNKGGKKGQHVPSIPRCRDALAAISSVQKHNKPLPAIVVKV</sequence>